<evidence type="ECO:0000313" key="3">
    <source>
        <dbReference type="EMBL" id="EDM26638.1"/>
    </source>
</evidence>
<protein>
    <recommendedName>
        <fullName evidence="2">Inner membrane protein YqiJ N-terminal domain-containing protein</fullName>
    </recommendedName>
</protein>
<dbReference type="OrthoDB" id="2112507at2"/>
<accession>A6DPA6</accession>
<evidence type="ECO:0000313" key="4">
    <source>
        <dbReference type="Proteomes" id="UP000004947"/>
    </source>
</evidence>
<dbReference type="Pfam" id="PF21001">
    <property type="entry name" value="YqiJ_N"/>
    <property type="match status" value="1"/>
</dbReference>
<keyword evidence="1" id="KW-0812">Transmembrane</keyword>
<sequence>MSEILDYAMRLHVFPFTVILVLMMLFWIFVILGAVDISLFDVDVDIDADADMDIDSNGGFLKGITEFFNLAEIPLMVVLSFFTLFGWCSLIYMDSIVNSSGSSLIGWGLWVPVILLSSFLSKYISKPFGKFFKILNDDKENQTVAVGSMCILLHDTGEKNGRGQIETQAAPIDILCYTDGEQLKKGEKALVLSWNKERRQYLVTKYS</sequence>
<comment type="caution">
    <text evidence="3">The sequence shown here is derived from an EMBL/GenBank/DDBJ whole genome shotgun (WGS) entry which is preliminary data.</text>
</comment>
<dbReference type="RefSeq" id="WP_007279689.1">
    <property type="nucleotide sequence ID" value="NZ_ABCK01000015.1"/>
</dbReference>
<dbReference type="Proteomes" id="UP000004947">
    <property type="component" value="Unassembled WGS sequence"/>
</dbReference>
<feature type="domain" description="Inner membrane protein YqiJ N-terminal" evidence="2">
    <location>
        <begin position="14"/>
        <end position="115"/>
    </location>
</feature>
<feature type="transmembrane region" description="Helical" evidence="1">
    <location>
        <begin position="12"/>
        <end position="35"/>
    </location>
</feature>
<keyword evidence="1" id="KW-1133">Transmembrane helix</keyword>
<evidence type="ECO:0000256" key="1">
    <source>
        <dbReference type="SAM" id="Phobius"/>
    </source>
</evidence>
<dbReference type="STRING" id="313628.LNTAR_02482"/>
<name>A6DPA6_9BACT</name>
<dbReference type="InterPro" id="IPR048376">
    <property type="entry name" value="YqiJ_N"/>
</dbReference>
<evidence type="ECO:0000259" key="2">
    <source>
        <dbReference type="Pfam" id="PF21001"/>
    </source>
</evidence>
<feature type="transmembrane region" description="Helical" evidence="1">
    <location>
        <begin position="73"/>
        <end position="92"/>
    </location>
</feature>
<keyword evidence="4" id="KW-1185">Reference proteome</keyword>
<gene>
    <name evidence="3" type="ORF">LNTAR_02482</name>
</gene>
<reference evidence="3 4" key="1">
    <citation type="journal article" date="2010" name="J. Bacteriol.">
        <title>Genome sequence of Lentisphaera araneosa HTCC2155T, the type species of the order Lentisphaerales in the phylum Lentisphaerae.</title>
        <authorList>
            <person name="Thrash J.C."/>
            <person name="Cho J.C."/>
            <person name="Vergin K.L."/>
            <person name="Morris R.M."/>
            <person name="Giovannoni S.J."/>
        </authorList>
    </citation>
    <scope>NUCLEOTIDE SEQUENCE [LARGE SCALE GENOMIC DNA]</scope>
    <source>
        <strain evidence="3 4">HTCC2155</strain>
    </source>
</reference>
<feature type="transmembrane region" description="Helical" evidence="1">
    <location>
        <begin position="104"/>
        <end position="124"/>
    </location>
</feature>
<organism evidence="3 4">
    <name type="scientific">Lentisphaera araneosa HTCC2155</name>
    <dbReference type="NCBI Taxonomy" id="313628"/>
    <lineage>
        <taxon>Bacteria</taxon>
        <taxon>Pseudomonadati</taxon>
        <taxon>Lentisphaerota</taxon>
        <taxon>Lentisphaeria</taxon>
        <taxon>Lentisphaerales</taxon>
        <taxon>Lentisphaeraceae</taxon>
        <taxon>Lentisphaera</taxon>
    </lineage>
</organism>
<dbReference type="EMBL" id="ABCK01000015">
    <property type="protein sequence ID" value="EDM26638.1"/>
    <property type="molecule type" value="Genomic_DNA"/>
</dbReference>
<dbReference type="AlphaFoldDB" id="A6DPA6"/>
<proteinExistence type="predicted"/>
<keyword evidence="1" id="KW-0472">Membrane</keyword>